<dbReference type="Pfam" id="PF02653">
    <property type="entry name" value="BPD_transp_2"/>
    <property type="match status" value="1"/>
</dbReference>
<dbReference type="EMBL" id="QXGH01000038">
    <property type="protein sequence ID" value="RHW23905.1"/>
    <property type="molecule type" value="Genomic_DNA"/>
</dbReference>
<name>A0A417XUC8_9ACTN</name>
<feature type="transmembrane region" description="Helical" evidence="6">
    <location>
        <begin position="67"/>
        <end position="85"/>
    </location>
</feature>
<evidence type="ECO:0000313" key="7">
    <source>
        <dbReference type="EMBL" id="RHW23905.1"/>
    </source>
</evidence>
<protein>
    <submittedName>
        <fullName evidence="7">Branched-chain amino acid ABC transporter permease</fullName>
    </submittedName>
</protein>
<comment type="caution">
    <text evidence="7">The sequence shown here is derived from an EMBL/GenBank/DDBJ whole genome shotgun (WGS) entry which is preliminary data.</text>
</comment>
<sequence length="378" mass="38587">MMTTIDQTTSRPTQAVIRGVALALIGVAVCVAPLYLDTFWLRTGLTVASAAVGAIGLTILVGTTGQLSFAHPFLMAGAAVTYVTLADNPVNTAHLGLGLPPAAAAVLAIFAAGALGLAASPLASRLSGIYLGIATLSLVFIGQHILENWTAASGGFFGRPVPPMSLFGLSLADSPTPPVLLGVPLQREELLWYLSAAVIVVAWIAGRNVVHSRVGRSLAAVRDSEVLAATNGVNVRSAKRGAYIASSMFAGAAGVLFALTTGSVAPETFNLGLAISFLAMVVVGGLGSVAGACMGAAFIAGLPLLLQEFSDQLPLIVQTGEAGGMQASTATSYLAGALIVLCMLFEPRGLVGLATRGRSLATRALRRTRILTSRATHN</sequence>
<feature type="transmembrane region" description="Helical" evidence="6">
    <location>
        <begin position="190"/>
        <end position="210"/>
    </location>
</feature>
<accession>A0A417XUC8</accession>
<dbReference type="GO" id="GO:0005886">
    <property type="term" value="C:plasma membrane"/>
    <property type="evidence" value="ECO:0007669"/>
    <property type="project" value="UniProtKB-SubCell"/>
</dbReference>
<evidence type="ECO:0000256" key="2">
    <source>
        <dbReference type="ARBA" id="ARBA00022475"/>
    </source>
</evidence>
<proteinExistence type="predicted"/>
<comment type="subcellular location">
    <subcellularLocation>
        <location evidence="1">Cell membrane</location>
        <topology evidence="1">Multi-pass membrane protein</topology>
    </subcellularLocation>
</comment>
<keyword evidence="3 6" id="KW-0812">Transmembrane</keyword>
<dbReference type="CDD" id="cd06581">
    <property type="entry name" value="TM_PBP1_LivM_like"/>
    <property type="match status" value="1"/>
</dbReference>
<gene>
    <name evidence="7" type="ORF">D0Z08_27030</name>
</gene>
<keyword evidence="4 6" id="KW-1133">Transmembrane helix</keyword>
<organism evidence="7 8">
    <name type="scientific">Nocardioides immobilis</name>
    <dbReference type="NCBI Taxonomy" id="2049295"/>
    <lineage>
        <taxon>Bacteria</taxon>
        <taxon>Bacillati</taxon>
        <taxon>Actinomycetota</taxon>
        <taxon>Actinomycetes</taxon>
        <taxon>Propionibacteriales</taxon>
        <taxon>Nocardioidaceae</taxon>
        <taxon>Nocardioides</taxon>
    </lineage>
</organism>
<reference evidence="7 8" key="1">
    <citation type="submission" date="2018-09" db="EMBL/GenBank/DDBJ databases">
        <title>Genome sequencing of Nocardioides immobilis CCTCC AB 2017083 for comparison to Nocardioides silvaticus.</title>
        <authorList>
            <person name="Li C."/>
            <person name="Wang G."/>
        </authorList>
    </citation>
    <scope>NUCLEOTIDE SEQUENCE [LARGE SCALE GENOMIC DNA]</scope>
    <source>
        <strain evidence="7 8">CCTCC AB 2017083</strain>
    </source>
</reference>
<dbReference type="AlphaFoldDB" id="A0A417XUC8"/>
<dbReference type="GO" id="GO:0015658">
    <property type="term" value="F:branched-chain amino acid transmembrane transporter activity"/>
    <property type="evidence" value="ECO:0007669"/>
    <property type="project" value="InterPro"/>
</dbReference>
<feature type="transmembrane region" description="Helical" evidence="6">
    <location>
        <begin position="242"/>
        <end position="261"/>
    </location>
</feature>
<evidence type="ECO:0000256" key="4">
    <source>
        <dbReference type="ARBA" id="ARBA00022989"/>
    </source>
</evidence>
<keyword evidence="8" id="KW-1185">Reference proteome</keyword>
<dbReference type="InterPro" id="IPR001851">
    <property type="entry name" value="ABC_transp_permease"/>
</dbReference>
<dbReference type="Proteomes" id="UP000283644">
    <property type="component" value="Unassembled WGS sequence"/>
</dbReference>
<dbReference type="PANTHER" id="PTHR30482:SF5">
    <property type="entry name" value="ABC TRANSPORTER PERMEASE PROTEIN"/>
    <property type="match status" value="1"/>
</dbReference>
<evidence type="ECO:0000256" key="6">
    <source>
        <dbReference type="SAM" id="Phobius"/>
    </source>
</evidence>
<evidence type="ECO:0000256" key="3">
    <source>
        <dbReference type="ARBA" id="ARBA00022692"/>
    </source>
</evidence>
<dbReference type="PANTHER" id="PTHR30482">
    <property type="entry name" value="HIGH-AFFINITY BRANCHED-CHAIN AMINO ACID TRANSPORT SYSTEM PERMEASE"/>
    <property type="match status" value="1"/>
</dbReference>
<feature type="transmembrane region" description="Helical" evidence="6">
    <location>
        <begin position="15"/>
        <end position="35"/>
    </location>
</feature>
<evidence type="ECO:0000256" key="1">
    <source>
        <dbReference type="ARBA" id="ARBA00004651"/>
    </source>
</evidence>
<keyword evidence="2" id="KW-1003">Cell membrane</keyword>
<feature type="transmembrane region" description="Helical" evidence="6">
    <location>
        <begin position="129"/>
        <end position="146"/>
    </location>
</feature>
<feature type="transmembrane region" description="Helical" evidence="6">
    <location>
        <begin position="41"/>
        <end position="60"/>
    </location>
</feature>
<dbReference type="InterPro" id="IPR043428">
    <property type="entry name" value="LivM-like"/>
</dbReference>
<feature type="transmembrane region" description="Helical" evidence="6">
    <location>
        <begin position="273"/>
        <end position="306"/>
    </location>
</feature>
<evidence type="ECO:0000313" key="8">
    <source>
        <dbReference type="Proteomes" id="UP000283644"/>
    </source>
</evidence>
<feature type="transmembrane region" description="Helical" evidence="6">
    <location>
        <begin position="97"/>
        <end position="117"/>
    </location>
</feature>
<keyword evidence="5 6" id="KW-0472">Membrane</keyword>
<evidence type="ECO:0000256" key="5">
    <source>
        <dbReference type="ARBA" id="ARBA00023136"/>
    </source>
</evidence>